<dbReference type="OrthoDB" id="1100095at2"/>
<dbReference type="Proteomes" id="UP000198345">
    <property type="component" value="Unassembled WGS sequence"/>
</dbReference>
<dbReference type="InterPro" id="IPR013324">
    <property type="entry name" value="RNA_pol_sigma_r3/r4-like"/>
</dbReference>
<keyword evidence="4" id="KW-0804">Transcription</keyword>
<dbReference type="InterPro" id="IPR036388">
    <property type="entry name" value="WH-like_DNA-bd_sf"/>
</dbReference>
<evidence type="ECO:0000259" key="6">
    <source>
        <dbReference type="Pfam" id="PF08281"/>
    </source>
</evidence>
<accession>A0A226GRI3</accession>
<dbReference type="GO" id="GO:0016987">
    <property type="term" value="F:sigma factor activity"/>
    <property type="evidence" value="ECO:0007669"/>
    <property type="project" value="UniProtKB-KW"/>
</dbReference>
<evidence type="ECO:0000313" key="8">
    <source>
        <dbReference type="Proteomes" id="UP000198345"/>
    </source>
</evidence>
<dbReference type="SUPFAM" id="SSF88659">
    <property type="entry name" value="Sigma3 and sigma4 domains of RNA polymerase sigma factors"/>
    <property type="match status" value="1"/>
</dbReference>
<feature type="domain" description="RNA polymerase sigma factor 70 region 4 type 2" evidence="6">
    <location>
        <begin position="114"/>
        <end position="164"/>
    </location>
</feature>
<dbReference type="GO" id="GO:0003677">
    <property type="term" value="F:DNA binding"/>
    <property type="evidence" value="ECO:0007669"/>
    <property type="project" value="InterPro"/>
</dbReference>
<organism evidence="7 8">
    <name type="scientific">Flavobacterium hercynium</name>
    <dbReference type="NCBI Taxonomy" id="387094"/>
    <lineage>
        <taxon>Bacteria</taxon>
        <taxon>Pseudomonadati</taxon>
        <taxon>Bacteroidota</taxon>
        <taxon>Flavobacteriia</taxon>
        <taxon>Flavobacteriales</taxon>
        <taxon>Flavobacteriaceae</taxon>
        <taxon>Flavobacterium</taxon>
    </lineage>
</organism>
<keyword evidence="3" id="KW-0731">Sigma factor</keyword>
<dbReference type="AlphaFoldDB" id="A0A226GRI3"/>
<evidence type="ECO:0000256" key="3">
    <source>
        <dbReference type="ARBA" id="ARBA00023082"/>
    </source>
</evidence>
<dbReference type="PANTHER" id="PTHR43133">
    <property type="entry name" value="RNA POLYMERASE ECF-TYPE SIGMA FACTO"/>
    <property type="match status" value="1"/>
</dbReference>
<dbReference type="Pfam" id="PF04542">
    <property type="entry name" value="Sigma70_r2"/>
    <property type="match status" value="1"/>
</dbReference>
<evidence type="ECO:0000256" key="1">
    <source>
        <dbReference type="ARBA" id="ARBA00010641"/>
    </source>
</evidence>
<dbReference type="InterPro" id="IPR013249">
    <property type="entry name" value="RNA_pol_sigma70_r4_t2"/>
</dbReference>
<comment type="caution">
    <text evidence="7">The sequence shown here is derived from an EMBL/GenBank/DDBJ whole genome shotgun (WGS) entry which is preliminary data.</text>
</comment>
<protein>
    <submittedName>
        <fullName evidence="7">RNA polymerase subunit sigma-24</fullName>
    </submittedName>
</protein>
<proteinExistence type="inferred from homology"/>
<keyword evidence="2" id="KW-0805">Transcription regulation</keyword>
<dbReference type="CDD" id="cd06171">
    <property type="entry name" value="Sigma70_r4"/>
    <property type="match status" value="1"/>
</dbReference>
<name>A0A226GRI3_9FLAO</name>
<reference evidence="7 8" key="1">
    <citation type="submission" date="2016-11" db="EMBL/GenBank/DDBJ databases">
        <title>Whole genomes of Flavobacteriaceae.</title>
        <authorList>
            <person name="Stine C."/>
            <person name="Li C."/>
            <person name="Tadesse D."/>
        </authorList>
    </citation>
    <scope>NUCLEOTIDE SEQUENCE [LARGE SCALE GENOMIC DNA]</scope>
    <source>
        <strain evidence="7 8">DSM 18292</strain>
    </source>
</reference>
<dbReference type="GO" id="GO:0006352">
    <property type="term" value="P:DNA-templated transcription initiation"/>
    <property type="evidence" value="ECO:0007669"/>
    <property type="project" value="InterPro"/>
</dbReference>
<dbReference type="Pfam" id="PF08281">
    <property type="entry name" value="Sigma70_r4_2"/>
    <property type="match status" value="1"/>
</dbReference>
<dbReference type="InterPro" id="IPR039425">
    <property type="entry name" value="RNA_pol_sigma-70-like"/>
</dbReference>
<dbReference type="InterPro" id="IPR014284">
    <property type="entry name" value="RNA_pol_sigma-70_dom"/>
</dbReference>
<dbReference type="PANTHER" id="PTHR43133:SF46">
    <property type="entry name" value="RNA POLYMERASE SIGMA-70 FACTOR ECF SUBFAMILY"/>
    <property type="match status" value="1"/>
</dbReference>
<sequence>MDNKKLILSLKKGNEAAFKEVYFRYYDKLIHLTKRFNDSVLTPEDFVQESFLRLYNKRELLNEDILLDKQLFTICKNIIINHLNRENKIIQLDPTLDRIEEKEPDLDITEDRKEKLYAFINQLPEQQQKIFTLHKLENLSYKEIAEITELSEKTIANHIYLATKFIRKKITELENVTELYN</sequence>
<evidence type="ECO:0000256" key="2">
    <source>
        <dbReference type="ARBA" id="ARBA00023015"/>
    </source>
</evidence>
<dbReference type="RefSeq" id="WP_089051869.1">
    <property type="nucleotide sequence ID" value="NZ_FXTV01000006.1"/>
</dbReference>
<dbReference type="Gene3D" id="1.10.10.10">
    <property type="entry name" value="Winged helix-like DNA-binding domain superfamily/Winged helix DNA-binding domain"/>
    <property type="match status" value="1"/>
</dbReference>
<gene>
    <name evidence="7" type="ORF">B0A66_21340</name>
</gene>
<dbReference type="EMBL" id="MUGW01000070">
    <property type="protein sequence ID" value="OXA84091.1"/>
    <property type="molecule type" value="Genomic_DNA"/>
</dbReference>
<keyword evidence="8" id="KW-1185">Reference proteome</keyword>
<dbReference type="InterPro" id="IPR007627">
    <property type="entry name" value="RNA_pol_sigma70_r2"/>
</dbReference>
<comment type="similarity">
    <text evidence="1">Belongs to the sigma-70 factor family. ECF subfamily.</text>
</comment>
<evidence type="ECO:0000256" key="4">
    <source>
        <dbReference type="ARBA" id="ARBA00023163"/>
    </source>
</evidence>
<feature type="domain" description="RNA polymerase sigma-70 region 2" evidence="5">
    <location>
        <begin position="24"/>
        <end position="87"/>
    </location>
</feature>
<dbReference type="InterPro" id="IPR013325">
    <property type="entry name" value="RNA_pol_sigma_r2"/>
</dbReference>
<dbReference type="Gene3D" id="1.10.1740.10">
    <property type="match status" value="1"/>
</dbReference>
<evidence type="ECO:0000259" key="5">
    <source>
        <dbReference type="Pfam" id="PF04542"/>
    </source>
</evidence>
<dbReference type="SUPFAM" id="SSF88946">
    <property type="entry name" value="Sigma2 domain of RNA polymerase sigma factors"/>
    <property type="match status" value="1"/>
</dbReference>
<dbReference type="NCBIfam" id="TIGR02937">
    <property type="entry name" value="sigma70-ECF"/>
    <property type="match status" value="1"/>
</dbReference>
<evidence type="ECO:0000313" key="7">
    <source>
        <dbReference type="EMBL" id="OXA84091.1"/>
    </source>
</evidence>